<sequence length="410" mass="44777">MSAKLQCDPAEAREIIYSTIDDLSSELREISLDLHKNPEISLQEHRSYKILADYMEKKGFKVTRQVYGMETSFRAEYGEDGSEGRSIGICSEYDALPGLGHACGHNLIAISGLASALAVKALLESGKASGKVILYGTPSEELLSGKIIMMNNGAFKDIDVCLMLHPSNQNRHYESFFALQDVKVEYHGKPSHAGGAPWNGVNALDAICQAWVSIGLLRQQLQGQDRVHGIITDGGQAPNIIPSFTSGHFYVRSSSATRVDEIKQKVDNCFRAAALATGTEVCTKWRDIGTCKNIVQNAVLADTYAKYLEEFGEKLQTRQSQEANPGGASTDFGNLSYAFPSIHPLFDIGTTEFLHTAGFANATHTEQAHKATINASKALSMVAAHTLLDKSFYESTKQGFETTVPLNMRN</sequence>
<dbReference type="Pfam" id="PF07687">
    <property type="entry name" value="M20_dimer"/>
    <property type="match status" value="1"/>
</dbReference>
<dbReference type="Proteomes" id="UP000646827">
    <property type="component" value="Unassembled WGS sequence"/>
</dbReference>
<dbReference type="PIRSF" id="PIRSF037226">
    <property type="entry name" value="Amidohydrolase_ACY1L2_prd"/>
    <property type="match status" value="1"/>
</dbReference>
<dbReference type="InterPro" id="IPR017439">
    <property type="entry name" value="Amidohydrolase"/>
</dbReference>
<dbReference type="InterPro" id="IPR017144">
    <property type="entry name" value="Xaa-Arg_dipeptidase"/>
</dbReference>
<evidence type="ECO:0000313" key="4">
    <source>
        <dbReference type="EMBL" id="KAG2224098.1"/>
    </source>
</evidence>
<dbReference type="PANTHER" id="PTHR30575">
    <property type="entry name" value="PEPTIDASE M20"/>
    <property type="match status" value="1"/>
</dbReference>
<dbReference type="CDD" id="cd05672">
    <property type="entry name" value="M20_ACY1L2-like"/>
    <property type="match status" value="1"/>
</dbReference>
<dbReference type="InterPro" id="IPR011650">
    <property type="entry name" value="Peptidase_M20_dimer"/>
</dbReference>
<evidence type="ECO:0000313" key="5">
    <source>
        <dbReference type="Proteomes" id="UP000646827"/>
    </source>
</evidence>
<dbReference type="NCBIfam" id="TIGR01891">
    <property type="entry name" value="amidohydrolases"/>
    <property type="match status" value="1"/>
</dbReference>
<dbReference type="Gene3D" id="3.30.70.360">
    <property type="match status" value="1"/>
</dbReference>
<dbReference type="Gene3D" id="3.40.630.10">
    <property type="entry name" value="Zn peptidases"/>
    <property type="match status" value="1"/>
</dbReference>
<dbReference type="OrthoDB" id="6119954at2759"/>
<dbReference type="Pfam" id="PF01546">
    <property type="entry name" value="Peptidase_M20"/>
    <property type="match status" value="1"/>
</dbReference>
<dbReference type="SUPFAM" id="SSF55031">
    <property type="entry name" value="Bacterial exopeptidase dimerisation domain"/>
    <property type="match status" value="1"/>
</dbReference>
<evidence type="ECO:0000259" key="3">
    <source>
        <dbReference type="Pfam" id="PF07687"/>
    </source>
</evidence>
<evidence type="ECO:0000256" key="1">
    <source>
        <dbReference type="ARBA" id="ARBA00006247"/>
    </source>
</evidence>
<comment type="similarity">
    <text evidence="1 2">Belongs to the peptidase M20A family.</text>
</comment>
<proteinExistence type="inferred from homology"/>
<dbReference type="AlphaFoldDB" id="A0A8H7S9T1"/>
<keyword evidence="5" id="KW-1185">Reference proteome</keyword>
<name>A0A8H7S9T1_9FUNG</name>
<dbReference type="InterPro" id="IPR052030">
    <property type="entry name" value="Peptidase_M20/M20A_hydrolases"/>
</dbReference>
<dbReference type="FunFam" id="3.30.70.360:FF:000004">
    <property type="entry name" value="Peptidase M20 domain-containing protein 2"/>
    <property type="match status" value="1"/>
</dbReference>
<comment type="caution">
    <text evidence="4">The sequence shown here is derived from an EMBL/GenBank/DDBJ whole genome shotgun (WGS) entry which is preliminary data.</text>
</comment>
<dbReference type="SUPFAM" id="SSF53187">
    <property type="entry name" value="Zn-dependent exopeptidases"/>
    <property type="match status" value="1"/>
</dbReference>
<dbReference type="PANTHER" id="PTHR30575:SF0">
    <property type="entry name" value="XAA-ARG DIPEPTIDASE"/>
    <property type="match status" value="1"/>
</dbReference>
<gene>
    <name evidence="4" type="ORF">INT45_004979</name>
</gene>
<dbReference type="InterPro" id="IPR002933">
    <property type="entry name" value="Peptidase_M20"/>
</dbReference>
<feature type="domain" description="Peptidase M20 dimerisation" evidence="3">
    <location>
        <begin position="181"/>
        <end position="274"/>
    </location>
</feature>
<evidence type="ECO:0000256" key="2">
    <source>
        <dbReference type="PIRNR" id="PIRNR037226"/>
    </source>
</evidence>
<organism evidence="4 5">
    <name type="scientific">Circinella minor</name>
    <dbReference type="NCBI Taxonomy" id="1195481"/>
    <lineage>
        <taxon>Eukaryota</taxon>
        <taxon>Fungi</taxon>
        <taxon>Fungi incertae sedis</taxon>
        <taxon>Mucoromycota</taxon>
        <taxon>Mucoromycotina</taxon>
        <taxon>Mucoromycetes</taxon>
        <taxon>Mucorales</taxon>
        <taxon>Lichtheimiaceae</taxon>
        <taxon>Circinella</taxon>
    </lineage>
</organism>
<accession>A0A8H7S9T1</accession>
<dbReference type="GO" id="GO:0016805">
    <property type="term" value="F:dipeptidase activity"/>
    <property type="evidence" value="ECO:0007669"/>
    <property type="project" value="InterPro"/>
</dbReference>
<reference evidence="4 5" key="1">
    <citation type="submission" date="2020-12" db="EMBL/GenBank/DDBJ databases">
        <title>Metabolic potential, ecology and presence of endohyphal bacteria is reflected in genomic diversity of Mucoromycotina.</title>
        <authorList>
            <person name="Muszewska A."/>
            <person name="Okrasinska A."/>
            <person name="Steczkiewicz K."/>
            <person name="Drgas O."/>
            <person name="Orlowska M."/>
            <person name="Perlinska-Lenart U."/>
            <person name="Aleksandrzak-Piekarczyk T."/>
            <person name="Szatraj K."/>
            <person name="Zielenkiewicz U."/>
            <person name="Pilsyk S."/>
            <person name="Malc E."/>
            <person name="Mieczkowski P."/>
            <person name="Kruszewska J.S."/>
            <person name="Biernat P."/>
            <person name="Pawlowska J."/>
        </authorList>
    </citation>
    <scope>NUCLEOTIDE SEQUENCE [LARGE SCALE GENOMIC DNA]</scope>
    <source>
        <strain evidence="4 5">CBS 142.35</strain>
    </source>
</reference>
<protein>
    <recommendedName>
        <fullName evidence="2">Peptidase M20 domain-containing protein 2</fullName>
    </recommendedName>
</protein>
<dbReference type="EMBL" id="JAEPRB010000049">
    <property type="protein sequence ID" value="KAG2224098.1"/>
    <property type="molecule type" value="Genomic_DNA"/>
</dbReference>
<dbReference type="InterPro" id="IPR036264">
    <property type="entry name" value="Bact_exopeptidase_dim_dom"/>
</dbReference>